<organism evidence="2 3">
    <name type="scientific">Aquamicrobium aerolatum DSM 21857</name>
    <dbReference type="NCBI Taxonomy" id="1121003"/>
    <lineage>
        <taxon>Bacteria</taxon>
        <taxon>Pseudomonadati</taxon>
        <taxon>Pseudomonadota</taxon>
        <taxon>Alphaproteobacteria</taxon>
        <taxon>Hyphomicrobiales</taxon>
        <taxon>Phyllobacteriaceae</taxon>
        <taxon>Aerobium</taxon>
    </lineage>
</organism>
<reference evidence="3" key="1">
    <citation type="submission" date="2016-10" db="EMBL/GenBank/DDBJ databases">
        <authorList>
            <person name="Varghese N."/>
            <person name="Submissions S."/>
        </authorList>
    </citation>
    <scope>NUCLEOTIDE SEQUENCE [LARGE SCALE GENOMIC DNA]</scope>
    <source>
        <strain evidence="3">DSM 21857</strain>
    </source>
</reference>
<evidence type="ECO:0008006" key="4">
    <source>
        <dbReference type="Google" id="ProtNLM"/>
    </source>
</evidence>
<dbReference type="AlphaFoldDB" id="A0A1I3HG40"/>
<evidence type="ECO:0000313" key="3">
    <source>
        <dbReference type="Proteomes" id="UP000242763"/>
    </source>
</evidence>
<dbReference type="RefSeq" id="WP_091517554.1">
    <property type="nucleotide sequence ID" value="NZ_FORF01000001.1"/>
</dbReference>
<sequence length="62" mass="6439">MSDFIVALGLVLVIEGVFYGGLPHLAKRLAADVQSVPEQALRAVGIVAIIIGVGIVWLVRGG</sequence>
<keyword evidence="3" id="KW-1185">Reference proteome</keyword>
<dbReference type="Pfam" id="PF09838">
    <property type="entry name" value="DUF2065"/>
    <property type="match status" value="1"/>
</dbReference>
<dbReference type="PANTHER" id="PTHR38602">
    <property type="entry name" value="INNER MEMBRANE PROTEIN-RELATED"/>
    <property type="match status" value="1"/>
</dbReference>
<dbReference type="InterPro" id="IPR019201">
    <property type="entry name" value="DUF2065"/>
</dbReference>
<evidence type="ECO:0000256" key="1">
    <source>
        <dbReference type="SAM" id="Phobius"/>
    </source>
</evidence>
<keyword evidence="1" id="KW-0812">Transmembrane</keyword>
<name>A0A1I3HG40_9HYPH</name>
<dbReference type="OrthoDB" id="9815199at2"/>
<dbReference type="STRING" id="1121003.SAMN03080618_00167"/>
<proteinExistence type="predicted"/>
<feature type="transmembrane region" description="Helical" evidence="1">
    <location>
        <begin position="40"/>
        <end position="59"/>
    </location>
</feature>
<evidence type="ECO:0000313" key="2">
    <source>
        <dbReference type="EMBL" id="SFI34623.1"/>
    </source>
</evidence>
<protein>
    <recommendedName>
        <fullName evidence="4">DUF2065 domain-containing protein</fullName>
    </recommendedName>
</protein>
<keyword evidence="1" id="KW-1133">Transmembrane helix</keyword>
<accession>A0A1I3HG40</accession>
<keyword evidence="1" id="KW-0472">Membrane</keyword>
<dbReference type="Proteomes" id="UP000242763">
    <property type="component" value="Unassembled WGS sequence"/>
</dbReference>
<gene>
    <name evidence="2" type="ORF">SAMN03080618_00167</name>
</gene>
<dbReference type="EMBL" id="FORF01000001">
    <property type="protein sequence ID" value="SFI34623.1"/>
    <property type="molecule type" value="Genomic_DNA"/>
</dbReference>
<dbReference type="PANTHER" id="PTHR38602:SF1">
    <property type="entry name" value="INNER MEMBRANE PROTEIN"/>
    <property type="match status" value="1"/>
</dbReference>